<name>A0A9J6AQ35_SOLCO</name>
<comment type="caution">
    <text evidence="1">The sequence shown here is derived from an EMBL/GenBank/DDBJ whole genome shotgun (WGS) entry which is preliminary data.</text>
</comment>
<dbReference type="EMBL" id="JACXVP010000002">
    <property type="protein sequence ID" value="KAG5626468.1"/>
    <property type="molecule type" value="Genomic_DNA"/>
</dbReference>
<proteinExistence type="predicted"/>
<reference evidence="1 2" key="1">
    <citation type="submission" date="2020-09" db="EMBL/GenBank/DDBJ databases">
        <title>De no assembly of potato wild relative species, Solanum commersonii.</title>
        <authorList>
            <person name="Cho K."/>
        </authorList>
    </citation>
    <scope>NUCLEOTIDE SEQUENCE [LARGE SCALE GENOMIC DNA]</scope>
    <source>
        <strain evidence="1">LZ3.2</strain>
        <tissue evidence="1">Leaf</tissue>
    </source>
</reference>
<keyword evidence="2" id="KW-1185">Reference proteome</keyword>
<organism evidence="1 2">
    <name type="scientific">Solanum commersonii</name>
    <name type="common">Commerson's wild potato</name>
    <name type="synonym">Commerson's nightshade</name>
    <dbReference type="NCBI Taxonomy" id="4109"/>
    <lineage>
        <taxon>Eukaryota</taxon>
        <taxon>Viridiplantae</taxon>
        <taxon>Streptophyta</taxon>
        <taxon>Embryophyta</taxon>
        <taxon>Tracheophyta</taxon>
        <taxon>Spermatophyta</taxon>
        <taxon>Magnoliopsida</taxon>
        <taxon>eudicotyledons</taxon>
        <taxon>Gunneridae</taxon>
        <taxon>Pentapetalae</taxon>
        <taxon>asterids</taxon>
        <taxon>lamiids</taxon>
        <taxon>Solanales</taxon>
        <taxon>Solanaceae</taxon>
        <taxon>Solanoideae</taxon>
        <taxon>Solaneae</taxon>
        <taxon>Solanum</taxon>
    </lineage>
</organism>
<gene>
    <name evidence="1" type="ORF">H5410_011686</name>
</gene>
<dbReference type="Proteomes" id="UP000824120">
    <property type="component" value="Chromosome 2"/>
</dbReference>
<evidence type="ECO:0000313" key="1">
    <source>
        <dbReference type="EMBL" id="KAG5626468.1"/>
    </source>
</evidence>
<accession>A0A9J6AQ35</accession>
<dbReference type="OrthoDB" id="1305350at2759"/>
<evidence type="ECO:0000313" key="2">
    <source>
        <dbReference type="Proteomes" id="UP000824120"/>
    </source>
</evidence>
<sequence>MILLGVVHYTIRSIENEIKKICTTCSHKGINISSHPKYKSHSECDSFEMIYVNDIPQQDAEAFIVNFICLTIKLDIQADATSKVRHEKGQPGFIGIAIVVKRSQLIRQDY</sequence>
<dbReference type="AlphaFoldDB" id="A0A9J6AQ35"/>
<protein>
    <submittedName>
        <fullName evidence="1">Uncharacterized protein</fullName>
    </submittedName>
</protein>